<dbReference type="EMBL" id="JAMQGP010000002">
    <property type="protein sequence ID" value="MCM2678924.1"/>
    <property type="molecule type" value="Genomic_DNA"/>
</dbReference>
<sequence length="357" mass="39412">MKYWLARVGCLVMALNLLGCSDDPQVETKEIVRPVKLYTVELDDIVVHQFPGEVQASDQAVLAFRVPGQIAKYHVLSGEQVEAGQLLVELDNTTYQLESDNAQAAYELAQVQHSRAKALVKDFLISQQDFDQSKADLLVAEANLDNAKSQVDYCRLYSPYNGVVANTYHENFEYVQAQLPVLSVHTDANVDVIVQVPERVFEIISRTRQANNDEKVESDIQVQFPAIPTETYKATVKEVSTVADPDTASFAVTLTLPDPGSINLYAGMSAAVTASLATGDRVRTPKLPENSTFEVEGKDYVWVVDSSTQRISQRQVSLNDEGGLVSGLKHGEVIVETGTQELKDGQVVKHWVKERGL</sequence>
<dbReference type="Pfam" id="PF25954">
    <property type="entry name" value="Beta-barrel_RND_2"/>
    <property type="match status" value="1"/>
</dbReference>
<evidence type="ECO:0000256" key="1">
    <source>
        <dbReference type="ARBA" id="ARBA00009477"/>
    </source>
</evidence>
<dbReference type="InterPro" id="IPR006143">
    <property type="entry name" value="RND_pump_MFP"/>
</dbReference>
<accession>A0AA42B6N0</accession>
<evidence type="ECO:0000313" key="6">
    <source>
        <dbReference type="Proteomes" id="UP001165393"/>
    </source>
</evidence>
<comment type="caution">
    <text evidence="5">The sequence shown here is derived from an EMBL/GenBank/DDBJ whole genome shotgun (WGS) entry which is preliminary data.</text>
</comment>
<dbReference type="AlphaFoldDB" id="A0AA42B6N0"/>
<dbReference type="Gene3D" id="2.40.30.170">
    <property type="match status" value="1"/>
</dbReference>
<evidence type="ECO:0000313" key="5">
    <source>
        <dbReference type="EMBL" id="MCM2678924.1"/>
    </source>
</evidence>
<feature type="domain" description="Multidrug resistance protein MdtA-like barrel-sandwich hybrid" evidence="3">
    <location>
        <begin position="63"/>
        <end position="176"/>
    </location>
</feature>
<protein>
    <submittedName>
        <fullName evidence="5">Efflux RND transporter periplasmic adaptor subunit</fullName>
    </submittedName>
</protein>
<dbReference type="GO" id="GO:1990281">
    <property type="term" value="C:efflux pump complex"/>
    <property type="evidence" value="ECO:0007669"/>
    <property type="project" value="TreeGrafter"/>
</dbReference>
<dbReference type="InterPro" id="IPR058624">
    <property type="entry name" value="MdtA-like_HH"/>
</dbReference>
<dbReference type="NCBIfam" id="TIGR01730">
    <property type="entry name" value="RND_mfp"/>
    <property type="match status" value="1"/>
</dbReference>
<gene>
    <name evidence="5" type="ORF">NAF29_04445</name>
</gene>
<name>A0AA42B6N0_9GAMM</name>
<dbReference type="Gene3D" id="1.10.287.470">
    <property type="entry name" value="Helix hairpin bin"/>
    <property type="match status" value="1"/>
</dbReference>
<evidence type="ECO:0000259" key="3">
    <source>
        <dbReference type="Pfam" id="PF25917"/>
    </source>
</evidence>
<evidence type="ECO:0000259" key="4">
    <source>
        <dbReference type="Pfam" id="PF25954"/>
    </source>
</evidence>
<dbReference type="InterPro" id="IPR058792">
    <property type="entry name" value="Beta-barrel_RND_2"/>
</dbReference>
<dbReference type="Pfam" id="PF25876">
    <property type="entry name" value="HH_MFP_RND"/>
    <property type="match status" value="1"/>
</dbReference>
<keyword evidence="6" id="KW-1185">Reference proteome</keyword>
<dbReference type="PANTHER" id="PTHR30469">
    <property type="entry name" value="MULTIDRUG RESISTANCE PROTEIN MDTA"/>
    <property type="match status" value="1"/>
</dbReference>
<organism evidence="5 6">
    <name type="scientific">Echinimonas agarilytica</name>
    <dbReference type="NCBI Taxonomy" id="1215918"/>
    <lineage>
        <taxon>Bacteria</taxon>
        <taxon>Pseudomonadati</taxon>
        <taxon>Pseudomonadota</taxon>
        <taxon>Gammaproteobacteria</taxon>
        <taxon>Alteromonadales</taxon>
        <taxon>Echinimonadaceae</taxon>
        <taxon>Echinimonas</taxon>
    </lineage>
</organism>
<evidence type="ECO:0000259" key="2">
    <source>
        <dbReference type="Pfam" id="PF25876"/>
    </source>
</evidence>
<dbReference type="Proteomes" id="UP001165393">
    <property type="component" value="Unassembled WGS sequence"/>
</dbReference>
<dbReference type="SUPFAM" id="SSF111369">
    <property type="entry name" value="HlyD-like secretion proteins"/>
    <property type="match status" value="1"/>
</dbReference>
<dbReference type="InterPro" id="IPR058625">
    <property type="entry name" value="MdtA-like_BSH"/>
</dbReference>
<feature type="domain" description="Multidrug resistance protein MdtA-like alpha-helical hairpin" evidence="2">
    <location>
        <begin position="98"/>
        <end position="153"/>
    </location>
</feature>
<proteinExistence type="inferred from homology"/>
<dbReference type="Pfam" id="PF25917">
    <property type="entry name" value="BSH_RND"/>
    <property type="match status" value="1"/>
</dbReference>
<dbReference type="GO" id="GO:0015562">
    <property type="term" value="F:efflux transmembrane transporter activity"/>
    <property type="evidence" value="ECO:0007669"/>
    <property type="project" value="TreeGrafter"/>
</dbReference>
<dbReference type="Gene3D" id="2.40.50.100">
    <property type="match status" value="1"/>
</dbReference>
<dbReference type="RefSeq" id="WP_251260295.1">
    <property type="nucleotide sequence ID" value="NZ_JAMQGP010000002.1"/>
</dbReference>
<dbReference type="Gene3D" id="2.40.420.20">
    <property type="match status" value="1"/>
</dbReference>
<dbReference type="PANTHER" id="PTHR30469:SF20">
    <property type="entry name" value="EFFLUX RND TRANSPORTER PERIPLASMIC ADAPTOR SUBUNIT"/>
    <property type="match status" value="1"/>
</dbReference>
<reference evidence="5 6" key="1">
    <citation type="journal article" date="2013" name="Antonie Van Leeuwenhoek">
        <title>Echinimonas agarilytica gen. nov., sp. nov., a new gammaproteobacterium isolated from the sea urchin Strongylocentrotus intermedius.</title>
        <authorList>
            <person name="Nedashkovskaya O.I."/>
            <person name="Stenkova A.M."/>
            <person name="Zhukova N.V."/>
            <person name="Van Trappen S."/>
            <person name="Lee J.S."/>
            <person name="Kim S.B."/>
        </authorList>
    </citation>
    <scope>NUCLEOTIDE SEQUENCE [LARGE SCALE GENOMIC DNA]</scope>
    <source>
        <strain evidence="5 6">KMM 6351</strain>
    </source>
</reference>
<feature type="domain" description="CusB-like beta-barrel" evidence="4">
    <location>
        <begin position="215"/>
        <end position="274"/>
    </location>
</feature>
<comment type="similarity">
    <text evidence="1">Belongs to the membrane fusion protein (MFP) (TC 8.A.1) family.</text>
</comment>